<name>A0A4Y2AWP5_ARAVE</name>
<evidence type="ECO:0000313" key="1">
    <source>
        <dbReference type="EMBL" id="GBL84153.1"/>
    </source>
</evidence>
<evidence type="ECO:0000313" key="2">
    <source>
        <dbReference type="Proteomes" id="UP000499080"/>
    </source>
</evidence>
<proteinExistence type="predicted"/>
<accession>A0A4Y2AWP5</accession>
<organism evidence="1 2">
    <name type="scientific">Araneus ventricosus</name>
    <name type="common">Orbweaver spider</name>
    <name type="synonym">Epeira ventricosa</name>
    <dbReference type="NCBI Taxonomy" id="182803"/>
    <lineage>
        <taxon>Eukaryota</taxon>
        <taxon>Metazoa</taxon>
        <taxon>Ecdysozoa</taxon>
        <taxon>Arthropoda</taxon>
        <taxon>Chelicerata</taxon>
        <taxon>Arachnida</taxon>
        <taxon>Araneae</taxon>
        <taxon>Araneomorphae</taxon>
        <taxon>Entelegynae</taxon>
        <taxon>Araneoidea</taxon>
        <taxon>Araneidae</taxon>
        <taxon>Araneus</taxon>
    </lineage>
</organism>
<reference evidence="1 2" key="1">
    <citation type="journal article" date="2019" name="Sci. Rep.">
        <title>Orb-weaving spider Araneus ventricosus genome elucidates the spidroin gene catalogue.</title>
        <authorList>
            <person name="Kono N."/>
            <person name="Nakamura H."/>
            <person name="Ohtoshi R."/>
            <person name="Moran D.A.P."/>
            <person name="Shinohara A."/>
            <person name="Yoshida Y."/>
            <person name="Fujiwara M."/>
            <person name="Mori M."/>
            <person name="Tomita M."/>
            <person name="Arakawa K."/>
        </authorList>
    </citation>
    <scope>NUCLEOTIDE SEQUENCE [LARGE SCALE GENOMIC DNA]</scope>
</reference>
<protein>
    <submittedName>
        <fullName evidence="1">Uncharacterized protein</fullName>
    </submittedName>
</protein>
<dbReference type="Proteomes" id="UP000499080">
    <property type="component" value="Unassembled WGS sequence"/>
</dbReference>
<dbReference type="AlphaFoldDB" id="A0A4Y2AWP5"/>
<keyword evidence="2" id="KW-1185">Reference proteome</keyword>
<gene>
    <name evidence="1" type="ORF">AVEN_118564_1</name>
</gene>
<comment type="caution">
    <text evidence="1">The sequence shown here is derived from an EMBL/GenBank/DDBJ whole genome shotgun (WGS) entry which is preliminary data.</text>
</comment>
<dbReference type="EMBL" id="BGPR01000036">
    <property type="protein sequence ID" value="GBL84153.1"/>
    <property type="molecule type" value="Genomic_DNA"/>
</dbReference>
<sequence length="78" mass="9102">MSLKRQLTFLGITPRVPHVRIYIGIEKEEYEEWMPIDENIPVAATLMDLEICQAICEPDQAIKFDDSNRDECVEDTFQ</sequence>